<evidence type="ECO:0000256" key="3">
    <source>
        <dbReference type="SAM" id="SignalP"/>
    </source>
</evidence>
<keyword evidence="2" id="KW-0472">Membrane</keyword>
<protein>
    <submittedName>
        <fullName evidence="4">Uncharacterized protein</fullName>
    </submittedName>
</protein>
<feature type="region of interest" description="Disordered" evidence="1">
    <location>
        <begin position="225"/>
        <end position="267"/>
    </location>
</feature>
<feature type="compositionally biased region" description="Polar residues" evidence="1">
    <location>
        <begin position="241"/>
        <end position="251"/>
    </location>
</feature>
<evidence type="ECO:0000313" key="4">
    <source>
        <dbReference type="EMBL" id="CAB4004024.1"/>
    </source>
</evidence>
<comment type="caution">
    <text evidence="4">The sequence shown here is derived from an EMBL/GenBank/DDBJ whole genome shotgun (WGS) entry which is preliminary data.</text>
</comment>
<dbReference type="AlphaFoldDB" id="A0A7D9ECI0"/>
<feature type="compositionally biased region" description="Low complexity" evidence="1">
    <location>
        <begin position="226"/>
        <end position="240"/>
    </location>
</feature>
<feature type="chain" id="PRO_5043635730" evidence="3">
    <location>
        <begin position="25"/>
        <end position="315"/>
    </location>
</feature>
<gene>
    <name evidence="4" type="ORF">PACLA_8A065548</name>
</gene>
<feature type="non-terminal residue" evidence="4">
    <location>
        <position position="315"/>
    </location>
</feature>
<dbReference type="PANTHER" id="PTHR16861:SF4">
    <property type="entry name" value="SH3 DOMAIN PROTEIN (AFU_ORTHOLOGUE AFUA_1G13610)"/>
    <property type="match status" value="1"/>
</dbReference>
<reference evidence="4" key="1">
    <citation type="submission" date="2020-04" db="EMBL/GenBank/DDBJ databases">
        <authorList>
            <person name="Alioto T."/>
            <person name="Alioto T."/>
            <person name="Gomez Garrido J."/>
        </authorList>
    </citation>
    <scope>NUCLEOTIDE SEQUENCE</scope>
    <source>
        <strain evidence="4">A484AB</strain>
    </source>
</reference>
<dbReference type="PROSITE" id="PS51257">
    <property type="entry name" value="PROKAR_LIPOPROTEIN"/>
    <property type="match status" value="1"/>
</dbReference>
<name>A0A7D9ECI0_PARCT</name>
<dbReference type="PANTHER" id="PTHR16861">
    <property type="entry name" value="GLYCOPROTEIN 38"/>
    <property type="match status" value="1"/>
</dbReference>
<dbReference type="OrthoDB" id="10514615at2759"/>
<evidence type="ECO:0000313" key="5">
    <source>
        <dbReference type="Proteomes" id="UP001152795"/>
    </source>
</evidence>
<dbReference type="EMBL" id="CACRXK020004787">
    <property type="protein sequence ID" value="CAB4004024.1"/>
    <property type="molecule type" value="Genomic_DNA"/>
</dbReference>
<feature type="transmembrane region" description="Helical" evidence="2">
    <location>
        <begin position="272"/>
        <end position="295"/>
    </location>
</feature>
<accession>A0A7D9ECI0</accession>
<proteinExistence type="predicted"/>
<keyword evidence="2" id="KW-1133">Transmembrane helix</keyword>
<sequence length="315" mass="34069">MSLKYNIVLVWAISLSCKVVMTGCEVVLVNRDDVDSFRVGEDGCTNNASVCTSSATCQSDGLCLCSDSEPNFRNPKIIVGGGGGLKYGDSYGCVSSNDLRFEVGSRNHCVFGPFQLIPNSHQDSTTKFRDIDNPKVVFKSCALPKAWVKFPDMYNATDMELQWFNESYVDLTVFNATLDFKWKRSVPSLRGTIITLHFKCALSPSNSMVTKCLRAKVLGTWPAGNTSSTPAATSEPTTPSFNQIGTTTMSPTTSAKSNSQGSSSNGDSSGTIIIIAVVVPVVLLIVLVVVVWLLCKRKKGNNKRNSNRGSSGKEK</sequence>
<organism evidence="4 5">
    <name type="scientific">Paramuricea clavata</name>
    <name type="common">Red gorgonian</name>
    <name type="synonym">Violescent sea-whip</name>
    <dbReference type="NCBI Taxonomy" id="317549"/>
    <lineage>
        <taxon>Eukaryota</taxon>
        <taxon>Metazoa</taxon>
        <taxon>Cnidaria</taxon>
        <taxon>Anthozoa</taxon>
        <taxon>Octocorallia</taxon>
        <taxon>Malacalcyonacea</taxon>
        <taxon>Plexauridae</taxon>
        <taxon>Paramuricea</taxon>
    </lineage>
</organism>
<evidence type="ECO:0000256" key="2">
    <source>
        <dbReference type="SAM" id="Phobius"/>
    </source>
</evidence>
<keyword evidence="5" id="KW-1185">Reference proteome</keyword>
<keyword evidence="3" id="KW-0732">Signal</keyword>
<dbReference type="Proteomes" id="UP001152795">
    <property type="component" value="Unassembled WGS sequence"/>
</dbReference>
<feature type="compositionally biased region" description="Low complexity" evidence="1">
    <location>
        <begin position="252"/>
        <end position="267"/>
    </location>
</feature>
<keyword evidence="2" id="KW-0812">Transmembrane</keyword>
<feature type="signal peptide" evidence="3">
    <location>
        <begin position="1"/>
        <end position="24"/>
    </location>
</feature>
<evidence type="ECO:0000256" key="1">
    <source>
        <dbReference type="SAM" id="MobiDB-lite"/>
    </source>
</evidence>